<dbReference type="InterPro" id="IPR046864">
    <property type="entry name" value="VasX_N"/>
</dbReference>
<dbReference type="AlphaFoldDB" id="A0A317PDS2"/>
<dbReference type="NCBIfam" id="NF041559">
    <property type="entry name" value="BTH_I2691_fam"/>
    <property type="match status" value="1"/>
</dbReference>
<accession>A0A317PDS2</accession>
<evidence type="ECO:0000313" key="3">
    <source>
        <dbReference type="Proteomes" id="UP000246744"/>
    </source>
</evidence>
<organism evidence="2 3">
    <name type="scientific">Mangrovibacter plantisponsor</name>
    <dbReference type="NCBI Taxonomy" id="451513"/>
    <lineage>
        <taxon>Bacteria</taxon>
        <taxon>Pseudomonadati</taxon>
        <taxon>Pseudomonadota</taxon>
        <taxon>Gammaproteobacteria</taxon>
        <taxon>Enterobacterales</taxon>
        <taxon>Enterobacteriaceae</taxon>
        <taxon>Mangrovibacter</taxon>
    </lineage>
</organism>
<dbReference type="InterPro" id="IPR048126">
    <property type="entry name" value="Toxin_VasX"/>
</dbReference>
<dbReference type="Pfam" id="PF20249">
    <property type="entry name" value="VasX_N"/>
    <property type="match status" value="1"/>
</dbReference>
<comment type="caution">
    <text evidence="2">The sequence shown here is derived from an EMBL/GenBank/DDBJ whole genome shotgun (WGS) entry which is preliminary data.</text>
</comment>
<gene>
    <name evidence="2" type="ORF">DES37_1561</name>
</gene>
<feature type="domain" description="Toxin VasX N-terminal region" evidence="1">
    <location>
        <begin position="24"/>
        <end position="171"/>
    </location>
</feature>
<protein>
    <recommendedName>
        <fullName evidence="1">Toxin VasX N-terminal region domain-containing protein</fullName>
    </recommendedName>
</protein>
<dbReference type="EMBL" id="QGTS01000056">
    <property type="protein sequence ID" value="PWV97815.1"/>
    <property type="molecule type" value="Genomic_DNA"/>
</dbReference>
<evidence type="ECO:0000259" key="1">
    <source>
        <dbReference type="Pfam" id="PF20249"/>
    </source>
</evidence>
<reference evidence="2 3" key="1">
    <citation type="submission" date="2018-05" db="EMBL/GenBank/DDBJ databases">
        <title>Genomic Encyclopedia of Type Strains, Phase IV (KMG-IV): sequencing the most valuable type-strain genomes for metagenomic binning, comparative biology and taxonomic classification.</title>
        <authorList>
            <person name="Goeker M."/>
        </authorList>
    </citation>
    <scope>NUCLEOTIDE SEQUENCE [LARGE SCALE GENOMIC DNA]</scope>
    <source>
        <strain evidence="2 3">DSM 19579</strain>
    </source>
</reference>
<name>A0A317PDS2_9ENTR</name>
<keyword evidence="3" id="KW-1185">Reference proteome</keyword>
<dbReference type="CDD" id="cd20707">
    <property type="entry name" value="MIX_III"/>
    <property type="match status" value="1"/>
</dbReference>
<feature type="non-terminal residue" evidence="2">
    <location>
        <position position="354"/>
    </location>
</feature>
<sequence length="354" mass="39013">MNIKEQIARNALAARQAAAAPSGCKACSRQGVAIYPLRVAAVPTFLVHPAWRPAVPEQAVPLAGGEFKYALRTLRGGYVYVLLDGEIWQGYQVTPEGYLRQFNVEEMPASPDIPPLNTACRRQHHDILASFITIAPHHTDIRMAFSSDPWSMDVLDAWRSKNGPSARFTQLTLSGGQVSATQPYRHRALEPSLDTLKAQVAEFAVESFPSVAGRGGTPGGVHGFYPRTNREKQRVLGMHLARAEQQYGAPVSAVVLDDIVGVVQELNHSRLDVTDALAAYTGQKKVIHQLMVSESILALREGARLQVRDDPQLKGFATPGYHASFSLSRESEVAIRTREALRRMEQFYHEPARA</sequence>
<dbReference type="RefSeq" id="WP_281271499.1">
    <property type="nucleotide sequence ID" value="NZ_QGTS01000056.1"/>
</dbReference>
<evidence type="ECO:0000313" key="2">
    <source>
        <dbReference type="EMBL" id="PWV97815.1"/>
    </source>
</evidence>
<dbReference type="Proteomes" id="UP000246744">
    <property type="component" value="Unassembled WGS sequence"/>
</dbReference>
<proteinExistence type="predicted"/>